<protein>
    <submittedName>
        <fullName evidence="1">Uncharacterized protein</fullName>
    </submittedName>
</protein>
<reference evidence="1" key="1">
    <citation type="submission" date="2023-08" db="EMBL/GenBank/DDBJ databases">
        <title>A de novo genome assembly of Solanum verrucosum Schlechtendal, a Mexican diploid species geographically isolated from the other diploid A-genome species in potato relatives.</title>
        <authorList>
            <person name="Hosaka K."/>
        </authorList>
    </citation>
    <scope>NUCLEOTIDE SEQUENCE</scope>
    <source>
        <tissue evidence="1">Young leaves</tissue>
    </source>
</reference>
<dbReference type="PANTHER" id="PTHR37984:SF5">
    <property type="entry name" value="PROTEIN NYNRIN-LIKE"/>
    <property type="match status" value="1"/>
</dbReference>
<name>A0AAF0ZTU6_SOLVR</name>
<proteinExistence type="predicted"/>
<dbReference type="Gene3D" id="3.30.70.270">
    <property type="match status" value="2"/>
</dbReference>
<keyword evidence="2" id="KW-1185">Reference proteome</keyword>
<gene>
    <name evidence="1" type="ORF">MTR67_044671</name>
</gene>
<dbReference type="EMBL" id="CP133621">
    <property type="protein sequence ID" value="WMV51286.1"/>
    <property type="molecule type" value="Genomic_DNA"/>
</dbReference>
<organism evidence="1 2">
    <name type="scientific">Solanum verrucosum</name>
    <dbReference type="NCBI Taxonomy" id="315347"/>
    <lineage>
        <taxon>Eukaryota</taxon>
        <taxon>Viridiplantae</taxon>
        <taxon>Streptophyta</taxon>
        <taxon>Embryophyta</taxon>
        <taxon>Tracheophyta</taxon>
        <taxon>Spermatophyta</taxon>
        <taxon>Magnoliopsida</taxon>
        <taxon>eudicotyledons</taxon>
        <taxon>Gunneridae</taxon>
        <taxon>Pentapetalae</taxon>
        <taxon>asterids</taxon>
        <taxon>lamiids</taxon>
        <taxon>Solanales</taxon>
        <taxon>Solanaceae</taxon>
        <taxon>Solanoideae</taxon>
        <taxon>Solaneae</taxon>
        <taxon>Solanum</taxon>
    </lineage>
</organism>
<evidence type="ECO:0000313" key="2">
    <source>
        <dbReference type="Proteomes" id="UP001234989"/>
    </source>
</evidence>
<dbReference type="SUPFAM" id="SSF56672">
    <property type="entry name" value="DNA/RNA polymerases"/>
    <property type="match status" value="1"/>
</dbReference>
<dbReference type="Proteomes" id="UP001234989">
    <property type="component" value="Chromosome 10"/>
</dbReference>
<dbReference type="InterPro" id="IPR043502">
    <property type="entry name" value="DNA/RNA_pol_sf"/>
</dbReference>
<dbReference type="PANTHER" id="PTHR37984">
    <property type="entry name" value="PROTEIN CBG26694"/>
    <property type="match status" value="1"/>
</dbReference>
<dbReference type="AlphaFoldDB" id="A0AAF0ZTU6"/>
<accession>A0AAF0ZTU6</accession>
<dbReference type="InterPro" id="IPR050951">
    <property type="entry name" value="Retrovirus_Pol_polyprotein"/>
</dbReference>
<sequence>MIFWVYSKSEEEHVDHLRIVLGVLGKQRLYAKFSKCEFWLKSVAFLGYVVSKERVMVDPQKIEEVKNWVRPSSVMDVRSFVRLASYYHQFVKNFSCIATHLTNLTKKEISFEWTEKIFGYMLMQDKNVIAYALHQLKVRATFIEEIKDKQFEDENLEELRKKTAIGKAQETALDADDVLNFKGRICVPRVDDLIEKLLAESHVS</sequence>
<dbReference type="InterPro" id="IPR043128">
    <property type="entry name" value="Rev_trsase/Diguanyl_cyclase"/>
</dbReference>
<evidence type="ECO:0000313" key="1">
    <source>
        <dbReference type="EMBL" id="WMV51286.1"/>
    </source>
</evidence>